<evidence type="ECO:0000313" key="2">
    <source>
        <dbReference type="EMBL" id="GEC75695.1"/>
    </source>
</evidence>
<keyword evidence="1" id="KW-0812">Transmembrane</keyword>
<evidence type="ECO:0000313" key="3">
    <source>
        <dbReference type="Proteomes" id="UP000317410"/>
    </source>
</evidence>
<gene>
    <name evidence="2" type="ORF">MLI01_18400</name>
</gene>
<dbReference type="AlphaFoldDB" id="A0A4Y4B534"/>
<accession>A0A4Y4B534</accession>
<name>A0A4Y4B534_MICMQ</name>
<comment type="caution">
    <text evidence="2">The sequence shown here is derived from an EMBL/GenBank/DDBJ whole genome shotgun (WGS) entry which is preliminary data.</text>
</comment>
<keyword evidence="1" id="KW-0472">Membrane</keyword>
<reference evidence="2 3" key="1">
    <citation type="submission" date="2019-06" db="EMBL/GenBank/DDBJ databases">
        <title>Whole genome shotgun sequence of Microbacterium liquefaciens NBRC 15037.</title>
        <authorList>
            <person name="Hosoyama A."/>
            <person name="Uohara A."/>
            <person name="Ohji S."/>
            <person name="Ichikawa N."/>
        </authorList>
    </citation>
    <scope>NUCLEOTIDE SEQUENCE [LARGE SCALE GENOMIC DNA]</scope>
    <source>
        <strain evidence="2 3">NBRC 15037</strain>
    </source>
</reference>
<sequence length="301" mass="31014">MSRARWWLLGGVAGLVVVAAGLWLWSSTNRSSTPEEAALAYVQALESGDADAVAATGIDVSDTALVAFAAATAFIEDSEVTTVRREDDDTSAVVAISFRLDGKTHTAQLTLGIVDGRWSVDATGLGTLTVETTIGSDVAIGDATVPAETAALLLPATYALAAAPEALLEGGSAALVLPGVKTTTTLDVMLRPEATAVAQAQLDTLLETCTAGGTEVPDGCGIRIPWGTEFREVDAIRYRIDTAPVIALTPAGFTAEGGVLVATITGTAQNGEARTATYRTDSWSVRGDLAFTADGLLLSVW</sequence>
<proteinExistence type="predicted"/>
<evidence type="ECO:0000256" key="1">
    <source>
        <dbReference type="SAM" id="Phobius"/>
    </source>
</evidence>
<dbReference type="RefSeq" id="WP_141386706.1">
    <property type="nucleotide sequence ID" value="NZ_BJNQ01000010.1"/>
</dbReference>
<protein>
    <submittedName>
        <fullName evidence="2">Uncharacterized protein</fullName>
    </submittedName>
</protein>
<feature type="transmembrane region" description="Helical" evidence="1">
    <location>
        <begin position="7"/>
        <end position="25"/>
    </location>
</feature>
<keyword evidence="1" id="KW-1133">Transmembrane helix</keyword>
<organism evidence="2 3">
    <name type="scientific">Microbacterium maritypicum</name>
    <name type="common">Microbacterium liquefaciens</name>
    <dbReference type="NCBI Taxonomy" id="33918"/>
    <lineage>
        <taxon>Bacteria</taxon>
        <taxon>Bacillati</taxon>
        <taxon>Actinomycetota</taxon>
        <taxon>Actinomycetes</taxon>
        <taxon>Micrococcales</taxon>
        <taxon>Microbacteriaceae</taxon>
        <taxon>Microbacterium</taxon>
    </lineage>
</organism>
<dbReference type="EMBL" id="BJNQ01000010">
    <property type="protein sequence ID" value="GEC75695.1"/>
    <property type="molecule type" value="Genomic_DNA"/>
</dbReference>
<dbReference type="Proteomes" id="UP000317410">
    <property type="component" value="Unassembled WGS sequence"/>
</dbReference>